<dbReference type="InterPro" id="IPR012349">
    <property type="entry name" value="Split_barrel_FMN-bd"/>
</dbReference>
<evidence type="ECO:0000259" key="3">
    <source>
        <dbReference type="SMART" id="SM00903"/>
    </source>
</evidence>
<keyword evidence="5" id="KW-1185">Reference proteome</keyword>
<dbReference type="PANTHER" id="PTHR30466">
    <property type="entry name" value="FLAVIN REDUCTASE"/>
    <property type="match status" value="1"/>
</dbReference>
<sequence length="170" mass="18257">MTTLAALEKAKAVDPQQFRVAMSYVPTPVAIVTAMTEEGPVGMTVGSFTSVSLSPTLVTFFVDVSSTTWPKLKTSPTFAINILGHDKGDLCRAFSRRGADRFNGVDWSLNENGNPTLADASVSLECIPYSTLILGDHVQVVGEVRGFQVLDEGMPLVFFKGSFLDLANHG</sequence>
<dbReference type="InterPro" id="IPR050268">
    <property type="entry name" value="NADH-dep_flavin_reductase"/>
</dbReference>
<dbReference type="EC" id="1.5.1.-" evidence="4"/>
<dbReference type="PANTHER" id="PTHR30466:SF11">
    <property type="entry name" value="FLAVIN-DEPENDENT MONOOXYGENASE, REDUCTASE SUBUNIT HSAB"/>
    <property type="match status" value="1"/>
</dbReference>
<evidence type="ECO:0000313" key="5">
    <source>
        <dbReference type="Proteomes" id="UP001549307"/>
    </source>
</evidence>
<proteinExistence type="inferred from homology"/>
<dbReference type="RefSeq" id="WP_354225769.1">
    <property type="nucleotide sequence ID" value="NZ_JBEPSN010000001.1"/>
</dbReference>
<dbReference type="Pfam" id="PF01613">
    <property type="entry name" value="Flavin_Reduct"/>
    <property type="match status" value="1"/>
</dbReference>
<dbReference type="EMBL" id="JBEPSN010000001">
    <property type="protein sequence ID" value="MET4538395.1"/>
    <property type="molecule type" value="Genomic_DNA"/>
</dbReference>
<feature type="domain" description="Flavin reductase like" evidence="3">
    <location>
        <begin position="22"/>
        <end position="165"/>
    </location>
</feature>
<reference evidence="4 5" key="1">
    <citation type="submission" date="2024-06" db="EMBL/GenBank/DDBJ databases">
        <title>Sorghum-associated microbial communities from plants grown in Nebraska, USA.</title>
        <authorList>
            <person name="Schachtman D."/>
        </authorList>
    </citation>
    <scope>NUCLEOTIDE SEQUENCE [LARGE SCALE GENOMIC DNA]</scope>
    <source>
        <strain evidence="4 5">3552</strain>
    </source>
</reference>
<comment type="similarity">
    <text evidence="1">Belongs to the non-flavoprotein flavin reductase family.</text>
</comment>
<dbReference type="Proteomes" id="UP001549307">
    <property type="component" value="Unassembled WGS sequence"/>
</dbReference>
<evidence type="ECO:0000256" key="1">
    <source>
        <dbReference type="ARBA" id="ARBA00008898"/>
    </source>
</evidence>
<dbReference type="GeneID" id="92751132"/>
<evidence type="ECO:0000313" key="4">
    <source>
        <dbReference type="EMBL" id="MET4538395.1"/>
    </source>
</evidence>
<keyword evidence="2 4" id="KW-0560">Oxidoreductase</keyword>
<accession>A0ABV2P0V8</accession>
<comment type="caution">
    <text evidence="4">The sequence shown here is derived from an EMBL/GenBank/DDBJ whole genome shotgun (WGS) entry which is preliminary data.</text>
</comment>
<gene>
    <name evidence="4" type="ORF">ABIE37_000150</name>
</gene>
<name>A0ABV2P0V8_9MICC</name>
<dbReference type="SMART" id="SM00903">
    <property type="entry name" value="Flavin_Reduct"/>
    <property type="match status" value="1"/>
</dbReference>
<dbReference type="GO" id="GO:0004497">
    <property type="term" value="F:monooxygenase activity"/>
    <property type="evidence" value="ECO:0007669"/>
    <property type="project" value="UniProtKB-KW"/>
</dbReference>
<keyword evidence="4" id="KW-0503">Monooxygenase</keyword>
<dbReference type="InterPro" id="IPR002563">
    <property type="entry name" value="Flavin_Rdtase-like_dom"/>
</dbReference>
<dbReference type="Gene3D" id="2.30.110.10">
    <property type="entry name" value="Electron Transport, Fmn-binding Protein, Chain A"/>
    <property type="match status" value="1"/>
</dbReference>
<organism evidence="4 5">
    <name type="scientific">Arthrobacter bambusae</name>
    <dbReference type="NCBI Taxonomy" id="1338426"/>
    <lineage>
        <taxon>Bacteria</taxon>
        <taxon>Bacillati</taxon>
        <taxon>Actinomycetota</taxon>
        <taxon>Actinomycetes</taxon>
        <taxon>Micrococcales</taxon>
        <taxon>Micrococcaceae</taxon>
        <taxon>Arthrobacter</taxon>
    </lineage>
</organism>
<protein>
    <submittedName>
        <fullName evidence="4">3-hydroxy-9,10-secoandrosta-1,3,5(10)-triene-9, 17-dione monooxygenase reductase component</fullName>
        <ecNumber evidence="4">1.5.1.-</ecNumber>
    </submittedName>
</protein>
<evidence type="ECO:0000256" key="2">
    <source>
        <dbReference type="ARBA" id="ARBA00023002"/>
    </source>
</evidence>
<dbReference type="SUPFAM" id="SSF50475">
    <property type="entry name" value="FMN-binding split barrel"/>
    <property type="match status" value="1"/>
</dbReference>